<evidence type="ECO:0000313" key="7">
    <source>
        <dbReference type="EMBL" id="MBT8797368.1"/>
    </source>
</evidence>
<evidence type="ECO:0000256" key="4">
    <source>
        <dbReference type="ARBA" id="ARBA00022679"/>
    </source>
</evidence>
<dbReference type="RefSeq" id="WP_215486608.1">
    <property type="nucleotide sequence ID" value="NZ_BAAAPJ010000003.1"/>
</dbReference>
<dbReference type="InterPro" id="IPR007554">
    <property type="entry name" value="Glycerophosphate_synth"/>
</dbReference>
<evidence type="ECO:0000313" key="8">
    <source>
        <dbReference type="Proteomes" id="UP000740605"/>
    </source>
</evidence>
<dbReference type="Pfam" id="PF04464">
    <property type="entry name" value="Glyphos_transf"/>
    <property type="match status" value="1"/>
</dbReference>
<organism evidence="7 8">
    <name type="scientific">Microbacterium flavum</name>
    <dbReference type="NCBI Taxonomy" id="415216"/>
    <lineage>
        <taxon>Bacteria</taxon>
        <taxon>Bacillati</taxon>
        <taxon>Actinomycetota</taxon>
        <taxon>Actinomycetes</taxon>
        <taxon>Micrococcales</taxon>
        <taxon>Microbacteriaceae</taxon>
        <taxon>Microbacterium</taxon>
    </lineage>
</organism>
<dbReference type="EMBL" id="JAFLHG010000003">
    <property type="protein sequence ID" value="MBT8797368.1"/>
    <property type="molecule type" value="Genomic_DNA"/>
</dbReference>
<reference evidence="7 8" key="1">
    <citation type="submission" date="2021-03" db="EMBL/GenBank/DDBJ databases">
        <title>Microbacterium pauli sp. nov., isolated from microfiltered milk.</title>
        <authorList>
            <person name="Bellassi P."/>
            <person name="Fontana A."/>
            <person name="Callegari M.L."/>
            <person name="Lorenzo M."/>
            <person name="Cappa F."/>
        </authorList>
    </citation>
    <scope>NUCLEOTIDE SEQUENCE [LARGE SCALE GENOMIC DNA]</scope>
    <source>
        <strain evidence="7 8">DSM 18909</strain>
    </source>
</reference>
<evidence type="ECO:0000256" key="3">
    <source>
        <dbReference type="ARBA" id="ARBA00022475"/>
    </source>
</evidence>
<dbReference type="PANTHER" id="PTHR37316:SF3">
    <property type="entry name" value="TEICHOIC ACID GLYCEROL-PHOSPHATE TRANSFERASE"/>
    <property type="match status" value="1"/>
</dbReference>
<comment type="similarity">
    <text evidence="2">Belongs to the CDP-glycerol glycerophosphotransferase family.</text>
</comment>
<keyword evidence="3" id="KW-1003">Cell membrane</keyword>
<keyword evidence="5" id="KW-0777">Teichoic acid biosynthesis</keyword>
<accession>A0ABS5XS74</accession>
<gene>
    <name evidence="7" type="ORF">J0P97_04690</name>
</gene>
<evidence type="ECO:0000256" key="6">
    <source>
        <dbReference type="ARBA" id="ARBA00023136"/>
    </source>
</evidence>
<name>A0ABS5XS74_9MICO</name>
<evidence type="ECO:0000256" key="1">
    <source>
        <dbReference type="ARBA" id="ARBA00004202"/>
    </source>
</evidence>
<dbReference type="SUPFAM" id="SSF53756">
    <property type="entry name" value="UDP-Glycosyltransferase/glycogen phosphorylase"/>
    <property type="match status" value="1"/>
</dbReference>
<dbReference type="Proteomes" id="UP000740605">
    <property type="component" value="Unassembled WGS sequence"/>
</dbReference>
<dbReference type="InterPro" id="IPR043149">
    <property type="entry name" value="TagF_N"/>
</dbReference>
<dbReference type="PANTHER" id="PTHR37316">
    <property type="entry name" value="TEICHOIC ACID GLYCEROL-PHOSPHATE PRIMASE"/>
    <property type="match status" value="1"/>
</dbReference>
<comment type="subcellular location">
    <subcellularLocation>
        <location evidence="1">Cell membrane</location>
        <topology evidence="1">Peripheral membrane protein</topology>
    </subcellularLocation>
</comment>
<keyword evidence="4" id="KW-0808">Transferase</keyword>
<comment type="caution">
    <text evidence="7">The sequence shown here is derived from an EMBL/GenBank/DDBJ whole genome shotgun (WGS) entry which is preliminary data.</text>
</comment>
<dbReference type="Gene3D" id="3.40.50.11820">
    <property type="match status" value="1"/>
</dbReference>
<dbReference type="InterPro" id="IPR043148">
    <property type="entry name" value="TagF_C"/>
</dbReference>
<evidence type="ECO:0000256" key="5">
    <source>
        <dbReference type="ARBA" id="ARBA00022944"/>
    </source>
</evidence>
<keyword evidence="8" id="KW-1185">Reference proteome</keyword>
<dbReference type="Gene3D" id="3.40.50.12580">
    <property type="match status" value="1"/>
</dbReference>
<proteinExistence type="inferred from homology"/>
<keyword evidence="6" id="KW-0472">Membrane</keyword>
<protein>
    <submittedName>
        <fullName evidence="7">CDP-glycerol glycerophosphotransferase family protein</fullName>
    </submittedName>
</protein>
<dbReference type="InterPro" id="IPR051612">
    <property type="entry name" value="Teichoic_Acid_Biosynth"/>
</dbReference>
<evidence type="ECO:0000256" key="2">
    <source>
        <dbReference type="ARBA" id="ARBA00010488"/>
    </source>
</evidence>
<sequence length="428" mass="45165">MASFSFGAGNAGKLLRIPLYALGRIITAVTPRTGDLWVFGSAAGPADGAWALWEYAVAQGERAVWLTASAEEAAIAQRRGIPWAPKASWRGFRLTARAAVIVVTHGFGDVNRYAATGGVIVQLWHGIPLKRIGLDAAVTTASPLPFARRATAHLLRLLYRRTQARIAVLPAASEIVRGRLESAFGLGSACVPVTGEPRTDVLWCGTADERREIAGARLREILPGVTDAARLILYAPTWRDGAADPAGPDAGEATALAAVLEEADAVLLVRAHHLAAGGLAEADLAAARGPARGGGRVRMLGGDLVADVTPLLPGLDVLVTDYSSLAFDAASVPVATVFFAPDLAEYARSRGFYGTYDDVAGSDAASDWAGVVATLRALLTEPGFRDERLARGRALSARVHAFRDGHSTERVYRVIRDRLAASPPERAS</sequence>